<dbReference type="InterPro" id="IPR001962">
    <property type="entry name" value="Asn_synthase"/>
</dbReference>
<sequence>MFRPTASDIATGLITGIHARSAPTPTTPDRPDPLTALERAVLPALQRQPCAVSFSGGLDSSLVLAVAARVARRVGLPDPVPVTWRFTDAPGAEESTRQDQVIRALGLRSQWQILRAHDDLDLVGPIATRLLHRHGVLYPANLHLHLPILDLAAEGSLLTGFGGDQVLSGWRPPLPRRLRSGVARFRRAVGMARRQQVSTTLNWLQPPVARHLRRELHALRRSEPFRLGDRIDWHLRRREVRISRDAFAAVAADHRVALTQPLLDAGFLQALTAHCGHRRNATRFDLLAEIARDALPTVVTAPRGKARFNEVFLREPTMRFIRQWPGTDVDPDIIDVPALRSLWSRGAVVPRQSLLIQQLWLAANPPPVPSVPAGSTTTPDRGVTS</sequence>
<reference evidence="3 4" key="1">
    <citation type="submission" date="2018-01" db="EMBL/GenBank/DDBJ databases">
        <title>Draft genome sequence of Jishengella endophytica.</title>
        <authorList>
            <person name="Sahin N."/>
            <person name="Ay H."/>
            <person name="Saygin H."/>
        </authorList>
    </citation>
    <scope>NUCLEOTIDE SEQUENCE [LARGE SCALE GENOMIC DNA]</scope>
    <source>
        <strain evidence="3 4">DSM 45430</strain>
    </source>
</reference>
<name>A0A2W2BM28_9ACTN</name>
<dbReference type="EMBL" id="POTX01000283">
    <property type="protein sequence ID" value="PZF87082.1"/>
    <property type="molecule type" value="Genomic_DNA"/>
</dbReference>
<accession>A0A2W2BM28</accession>
<evidence type="ECO:0000256" key="1">
    <source>
        <dbReference type="SAM" id="MobiDB-lite"/>
    </source>
</evidence>
<dbReference type="Pfam" id="PF00733">
    <property type="entry name" value="Asn_synthase"/>
    <property type="match status" value="1"/>
</dbReference>
<evidence type="ECO:0000313" key="4">
    <source>
        <dbReference type="Proteomes" id="UP000248627"/>
    </source>
</evidence>
<dbReference type="OrthoDB" id="3361376at2"/>
<gene>
    <name evidence="3" type="ORF">C1I93_26780</name>
</gene>
<evidence type="ECO:0000313" key="3">
    <source>
        <dbReference type="EMBL" id="PZF87082.1"/>
    </source>
</evidence>
<feature type="domain" description="Asparagine synthetase" evidence="2">
    <location>
        <begin position="36"/>
        <end position="343"/>
    </location>
</feature>
<proteinExistence type="predicted"/>
<dbReference type="Proteomes" id="UP000248627">
    <property type="component" value="Unassembled WGS sequence"/>
</dbReference>
<organism evidence="3 4">
    <name type="scientific">Micromonospora endophytica</name>
    <dbReference type="NCBI Taxonomy" id="515350"/>
    <lineage>
        <taxon>Bacteria</taxon>
        <taxon>Bacillati</taxon>
        <taxon>Actinomycetota</taxon>
        <taxon>Actinomycetes</taxon>
        <taxon>Micromonosporales</taxon>
        <taxon>Micromonosporaceae</taxon>
        <taxon>Micromonospora</taxon>
    </lineage>
</organism>
<dbReference type="GO" id="GO:0004066">
    <property type="term" value="F:asparagine synthase (glutamine-hydrolyzing) activity"/>
    <property type="evidence" value="ECO:0007669"/>
    <property type="project" value="InterPro"/>
</dbReference>
<protein>
    <recommendedName>
        <fullName evidence="2">Asparagine synthetase domain-containing protein</fullName>
    </recommendedName>
</protein>
<dbReference type="InterPro" id="IPR014729">
    <property type="entry name" value="Rossmann-like_a/b/a_fold"/>
</dbReference>
<keyword evidence="4" id="KW-1185">Reference proteome</keyword>
<evidence type="ECO:0000259" key="2">
    <source>
        <dbReference type="Pfam" id="PF00733"/>
    </source>
</evidence>
<dbReference type="GO" id="GO:0006529">
    <property type="term" value="P:asparagine biosynthetic process"/>
    <property type="evidence" value="ECO:0007669"/>
    <property type="project" value="InterPro"/>
</dbReference>
<comment type="caution">
    <text evidence="3">The sequence shown here is derived from an EMBL/GenBank/DDBJ whole genome shotgun (WGS) entry which is preliminary data.</text>
</comment>
<feature type="region of interest" description="Disordered" evidence="1">
    <location>
        <begin position="13"/>
        <end position="32"/>
    </location>
</feature>
<dbReference type="AlphaFoldDB" id="A0A2W2BM28"/>
<dbReference type="Gene3D" id="3.40.50.620">
    <property type="entry name" value="HUPs"/>
    <property type="match status" value="1"/>
</dbReference>
<dbReference type="SUPFAM" id="SSF52402">
    <property type="entry name" value="Adenine nucleotide alpha hydrolases-like"/>
    <property type="match status" value="1"/>
</dbReference>
<dbReference type="RefSeq" id="WP_111246058.1">
    <property type="nucleotide sequence ID" value="NZ_POTX01000283.1"/>
</dbReference>